<dbReference type="RefSeq" id="WP_042278967.1">
    <property type="nucleotide sequence ID" value="NZ_BBML01000005.1"/>
</dbReference>
<dbReference type="eggNOG" id="ENOG5032SPB">
    <property type="taxonomic scope" value="Bacteria"/>
</dbReference>
<sequence length="154" mass="17723">MKSIKDQLKSIATELDKGNLVVASVSKKGTYWHLDHSLRVIEGVLETLITSKPEDFSPRINFWKKIILLTGYIPRGKGKAPKQVVPLPEISKDDLLKRLESIQVLLSKSENTHKKAHFNHPLFKDLNKKQTLRFLRIHTHHHLKIIADINKRAN</sequence>
<organism evidence="1 2">
    <name type="scientific">Nonlabens tegetincola</name>
    <dbReference type="NCBI Taxonomy" id="323273"/>
    <lineage>
        <taxon>Bacteria</taxon>
        <taxon>Pseudomonadati</taxon>
        <taxon>Bacteroidota</taxon>
        <taxon>Flavobacteriia</taxon>
        <taxon>Flavobacteriales</taxon>
        <taxon>Flavobacteriaceae</taxon>
        <taxon>Nonlabens</taxon>
    </lineage>
</organism>
<dbReference type="Proteomes" id="UP000029221">
    <property type="component" value="Unassembled WGS sequence"/>
</dbReference>
<reference evidence="1" key="1">
    <citation type="journal article" date="2014" name="Genome Announc.">
        <title>Draft Genome Sequences of Marine Flavobacterium Nonlabens Strains NR17, NR24, NR27, NR32, NR33, and Ara13.</title>
        <authorList>
            <person name="Nakanishi M."/>
            <person name="Meirelles P."/>
            <person name="Suzuki R."/>
            <person name="Takatani N."/>
            <person name="Mino S."/>
            <person name="Suda W."/>
            <person name="Oshima K."/>
            <person name="Hattori M."/>
            <person name="Ohkuma M."/>
            <person name="Hosokawa M."/>
            <person name="Miyashita K."/>
            <person name="Thompson F.L."/>
            <person name="Niwa A."/>
            <person name="Sawabe T."/>
            <person name="Sawabe T."/>
        </authorList>
    </citation>
    <scope>NUCLEOTIDE SEQUENCE [LARGE SCALE GENOMIC DNA]</scope>
    <source>
        <strain evidence="1">JCM 19294</strain>
    </source>
</reference>
<protein>
    <recommendedName>
        <fullName evidence="3">DUF1569 domain-containing protein</fullName>
    </recommendedName>
</protein>
<gene>
    <name evidence="1" type="ORF">JCM19294_1404</name>
</gene>
<dbReference type="STRING" id="319236.BST91_02035"/>
<dbReference type="Gene3D" id="1.20.120.450">
    <property type="entry name" value="dinb family like domain"/>
    <property type="match status" value="1"/>
</dbReference>
<dbReference type="InterPro" id="IPR034660">
    <property type="entry name" value="DinB/YfiT-like"/>
</dbReference>
<accession>A0A090Q6I7</accession>
<evidence type="ECO:0000313" key="1">
    <source>
        <dbReference type="EMBL" id="GAK97358.1"/>
    </source>
</evidence>
<dbReference type="EMBL" id="BBML01000005">
    <property type="protein sequence ID" value="GAK97358.1"/>
    <property type="molecule type" value="Genomic_DNA"/>
</dbReference>
<comment type="caution">
    <text evidence="1">The sequence shown here is derived from an EMBL/GenBank/DDBJ whole genome shotgun (WGS) entry which is preliminary data.</text>
</comment>
<keyword evidence="2" id="KW-1185">Reference proteome</keyword>
<proteinExistence type="predicted"/>
<dbReference type="AlphaFoldDB" id="A0A090Q6I7"/>
<name>A0A090Q6I7_9FLAO</name>
<evidence type="ECO:0000313" key="2">
    <source>
        <dbReference type="Proteomes" id="UP000029221"/>
    </source>
</evidence>
<evidence type="ECO:0008006" key="3">
    <source>
        <dbReference type="Google" id="ProtNLM"/>
    </source>
</evidence>